<feature type="compositionally biased region" description="Low complexity" evidence="1">
    <location>
        <begin position="347"/>
        <end position="358"/>
    </location>
</feature>
<gene>
    <name evidence="3" type="ORF">GZH46_02243</name>
</gene>
<dbReference type="SUPFAM" id="SSF74924">
    <property type="entry name" value="Cap-Gly domain"/>
    <property type="match status" value="1"/>
</dbReference>
<feature type="region of interest" description="Disordered" evidence="1">
    <location>
        <begin position="825"/>
        <end position="864"/>
    </location>
</feature>
<feature type="compositionally biased region" description="Polar residues" evidence="1">
    <location>
        <begin position="733"/>
        <end position="750"/>
    </location>
</feature>
<reference evidence="3 4" key="1">
    <citation type="submission" date="2020-10" db="EMBL/GenBank/DDBJ databases">
        <authorList>
            <person name="Klimov P.B."/>
            <person name="Dyachkov S.M."/>
            <person name="Chetverikov P.E."/>
        </authorList>
    </citation>
    <scope>NUCLEOTIDE SEQUENCE [LARGE SCALE GENOMIC DNA]</scope>
    <source>
        <strain evidence="3">BMOC 18-1129-001#AD2665</strain>
        <tissue evidence="3">Entire mites</tissue>
    </source>
</reference>
<dbReference type="InterPro" id="IPR000938">
    <property type="entry name" value="CAP-Gly_domain"/>
</dbReference>
<keyword evidence="4" id="KW-1185">Reference proteome</keyword>
<proteinExistence type="predicted"/>
<feature type="region of interest" description="Disordered" evidence="1">
    <location>
        <begin position="339"/>
        <end position="378"/>
    </location>
</feature>
<comment type="caution">
    <text evidence="3">The sequence shown here is derived from an EMBL/GenBank/DDBJ whole genome shotgun (WGS) entry which is preliminary data.</text>
</comment>
<protein>
    <recommendedName>
        <fullName evidence="2">CAP-Gly domain-containing protein</fullName>
    </recommendedName>
</protein>
<dbReference type="EMBL" id="JAIFTH010000581">
    <property type="protein sequence ID" value="KAG9509246.1"/>
    <property type="molecule type" value="Genomic_DNA"/>
</dbReference>
<evidence type="ECO:0000256" key="1">
    <source>
        <dbReference type="SAM" id="MobiDB-lite"/>
    </source>
</evidence>
<feature type="region of interest" description="Disordered" evidence="1">
    <location>
        <begin position="251"/>
        <end position="287"/>
    </location>
</feature>
<feature type="compositionally biased region" description="Polar residues" evidence="1">
    <location>
        <begin position="759"/>
        <end position="777"/>
    </location>
</feature>
<evidence type="ECO:0000259" key="2">
    <source>
        <dbReference type="PROSITE" id="PS50245"/>
    </source>
</evidence>
<dbReference type="Gene3D" id="2.30.30.190">
    <property type="entry name" value="CAP Gly-rich-like domain"/>
    <property type="match status" value="1"/>
</dbReference>
<feature type="compositionally biased region" description="Basic and acidic residues" evidence="1">
    <location>
        <begin position="359"/>
        <end position="378"/>
    </location>
</feature>
<dbReference type="Pfam" id="PF01302">
    <property type="entry name" value="CAP_GLY"/>
    <property type="match status" value="1"/>
</dbReference>
<feature type="region of interest" description="Disordered" evidence="1">
    <location>
        <begin position="716"/>
        <end position="777"/>
    </location>
</feature>
<feature type="compositionally biased region" description="Polar residues" evidence="1">
    <location>
        <begin position="521"/>
        <end position="535"/>
    </location>
</feature>
<feature type="compositionally biased region" description="Low complexity" evidence="1">
    <location>
        <begin position="825"/>
        <end position="834"/>
    </location>
</feature>
<feature type="compositionally biased region" description="Low complexity" evidence="1">
    <location>
        <begin position="590"/>
        <end position="614"/>
    </location>
</feature>
<dbReference type="SMART" id="SM01052">
    <property type="entry name" value="CAP_GLY"/>
    <property type="match status" value="1"/>
</dbReference>
<organism evidence="3 4">
    <name type="scientific">Fragariocoptes setiger</name>
    <dbReference type="NCBI Taxonomy" id="1670756"/>
    <lineage>
        <taxon>Eukaryota</taxon>
        <taxon>Metazoa</taxon>
        <taxon>Ecdysozoa</taxon>
        <taxon>Arthropoda</taxon>
        <taxon>Chelicerata</taxon>
        <taxon>Arachnida</taxon>
        <taxon>Acari</taxon>
        <taxon>Acariformes</taxon>
        <taxon>Trombidiformes</taxon>
        <taxon>Prostigmata</taxon>
        <taxon>Eupodina</taxon>
        <taxon>Eriophyoidea</taxon>
        <taxon>Phytoptidae</taxon>
        <taxon>Fragariocoptes</taxon>
    </lineage>
</organism>
<dbReference type="InterPro" id="IPR036859">
    <property type="entry name" value="CAP-Gly_dom_sf"/>
</dbReference>
<feature type="compositionally biased region" description="Polar residues" evidence="1">
    <location>
        <begin position="570"/>
        <end position="589"/>
    </location>
</feature>
<accession>A0ABQ7S7A6</accession>
<evidence type="ECO:0000313" key="4">
    <source>
        <dbReference type="Proteomes" id="UP000825002"/>
    </source>
</evidence>
<feature type="non-terminal residue" evidence="3">
    <location>
        <position position="885"/>
    </location>
</feature>
<evidence type="ECO:0000313" key="3">
    <source>
        <dbReference type="EMBL" id="KAG9509246.1"/>
    </source>
</evidence>
<feature type="domain" description="CAP-Gly" evidence="2">
    <location>
        <begin position="50"/>
        <end position="103"/>
    </location>
</feature>
<feature type="compositionally biased region" description="Polar residues" evidence="1">
    <location>
        <begin position="835"/>
        <end position="857"/>
    </location>
</feature>
<sequence length="885" mass="98077">MNYNLAVQAEPPAPNIRMGQRVAYKEYYGNEFGTVRWIGRVPQICAEWTVGVEFDNAIGEGDGSLNGRRYFVAKDCFAKFLPLAAVVQVDQTMGRPEPGTMISVMSASVRPGQMISIQRVSTVHVQHCFLNAPHRRPGHDLLAVNNRLHCQCPNCGPCAHLIKPSKSQRLGRAGKNATHMCQFSTYTCCGMQPARDTCYTGPELDPLSAAPLSTYEPDTPQPQVRLPRMGNSWIEGSGYLTTLQEQQAKLLPPEFRGSARSSRRHRHRRSGRRHHQHNDNSGCNTRQKRQQYVNDTTISNNEPLANEVFQPALDDNKKEASDANVDAIKAPRARVRSSIDNRYLYPDDNNGNDSIDSGTDSHDSNHNHSKYNDDWPKLQRKIDATNKYQVIKASGNDTEDDDDANGFNNNDDDRSSSRSSRSKVIRGLRSLIACMTMHDAATSRQQQRSMMAATATRLSTNDSLDLGYNSHLSIAGAPTEIAHNHSASSLTQQPNRSHNIINDKLIDYSCTDVAANNATITVNDTPSNANSNAKQNDIDSGGQKSVSPIMSDSTIPKSQDYQNHHVPFKTSDQLKTTASIKRAKSNNSFKVQSSKQSLVSPPSSSSSSPLSLLSAGVSTSIDQRENNNKLYEKIAERILEWSVQNEINKANLTDNTKCNHRHVLASIIKQVTDDEELHNRRHARRHIHRRSRSGCTVSAATPTEIESDAHLLSHEDQQVKSNTIRRRKAQVNCEASSDGQTTISMSSQDSESNHGYVEQSKQQYINDSSDKLSSPVPTSQSIELKLTLSINTDGSTTSRIDEIAPSCNTAIATQFAHNSQQQAIATSSSATSNNKQMHQQQQCLPKNNNQRVTNDVQTMPDERTPIYATVKRPVKHAKSMTKNLS</sequence>
<feature type="compositionally biased region" description="Polar residues" evidence="1">
    <location>
        <begin position="542"/>
        <end position="561"/>
    </location>
</feature>
<dbReference type="Proteomes" id="UP000825002">
    <property type="component" value="Unassembled WGS sequence"/>
</dbReference>
<feature type="region of interest" description="Disordered" evidence="1">
    <location>
        <begin position="521"/>
        <end position="618"/>
    </location>
</feature>
<feature type="compositionally biased region" description="Basic residues" evidence="1">
    <location>
        <begin position="261"/>
        <end position="276"/>
    </location>
</feature>
<dbReference type="PROSITE" id="PS50245">
    <property type="entry name" value="CAP_GLY_2"/>
    <property type="match status" value="1"/>
</dbReference>
<feature type="region of interest" description="Disordered" evidence="1">
    <location>
        <begin position="393"/>
        <end position="423"/>
    </location>
</feature>
<name>A0ABQ7S7A6_9ACAR</name>